<dbReference type="Proteomes" id="UP000218899">
    <property type="component" value="Chromosome"/>
</dbReference>
<reference evidence="9 10" key="1">
    <citation type="submission" date="2015-08" db="EMBL/GenBank/DDBJ databases">
        <title>Complete genome sequence of Sulfurifustis variabilis.</title>
        <authorList>
            <person name="Miura A."/>
            <person name="Kojima H."/>
            <person name="Fukui M."/>
        </authorList>
    </citation>
    <scope>NUCLEOTIDE SEQUENCE [LARGE SCALE GENOMIC DNA]</scope>
    <source>
        <strain evidence="10">skN76</strain>
    </source>
</reference>
<dbReference type="PANTHER" id="PTHR30026:SF20">
    <property type="entry name" value="OUTER MEMBRANE PROTEIN TOLC"/>
    <property type="match status" value="1"/>
</dbReference>
<feature type="signal peptide" evidence="8">
    <location>
        <begin position="1"/>
        <end position="23"/>
    </location>
</feature>
<dbReference type="PANTHER" id="PTHR30026">
    <property type="entry name" value="OUTER MEMBRANE PROTEIN TOLC"/>
    <property type="match status" value="1"/>
</dbReference>
<comment type="subcellular location">
    <subcellularLocation>
        <location evidence="1">Cell outer membrane</location>
    </subcellularLocation>
</comment>
<dbReference type="GO" id="GO:0009279">
    <property type="term" value="C:cell outer membrane"/>
    <property type="evidence" value="ECO:0007669"/>
    <property type="project" value="UniProtKB-SubCell"/>
</dbReference>
<dbReference type="InterPro" id="IPR051906">
    <property type="entry name" value="TolC-like"/>
</dbReference>
<proteinExistence type="inferred from homology"/>
<dbReference type="AlphaFoldDB" id="A0A1C7AF13"/>
<dbReference type="EMBL" id="AP014936">
    <property type="protein sequence ID" value="BAU49806.1"/>
    <property type="molecule type" value="Genomic_DNA"/>
</dbReference>
<feature type="chain" id="PRO_5008752430" evidence="8">
    <location>
        <begin position="24"/>
        <end position="455"/>
    </location>
</feature>
<dbReference type="InterPro" id="IPR003423">
    <property type="entry name" value="OMP_efflux"/>
</dbReference>
<dbReference type="OrthoDB" id="9813458at2"/>
<evidence type="ECO:0000256" key="2">
    <source>
        <dbReference type="ARBA" id="ARBA00007613"/>
    </source>
</evidence>
<keyword evidence="8" id="KW-0732">Signal</keyword>
<dbReference type="GO" id="GO:1990281">
    <property type="term" value="C:efflux pump complex"/>
    <property type="evidence" value="ECO:0007669"/>
    <property type="project" value="TreeGrafter"/>
</dbReference>
<comment type="similarity">
    <text evidence="2">Belongs to the outer membrane factor (OMF) (TC 1.B.17) family.</text>
</comment>
<gene>
    <name evidence="9" type="ORF">SVA_3258</name>
</gene>
<keyword evidence="5" id="KW-0812">Transmembrane</keyword>
<dbReference type="GO" id="GO:0015562">
    <property type="term" value="F:efflux transmembrane transporter activity"/>
    <property type="evidence" value="ECO:0007669"/>
    <property type="project" value="InterPro"/>
</dbReference>
<dbReference type="Gene3D" id="1.20.1600.10">
    <property type="entry name" value="Outer membrane efflux proteins (OEP)"/>
    <property type="match status" value="1"/>
</dbReference>
<dbReference type="Pfam" id="PF02321">
    <property type="entry name" value="OEP"/>
    <property type="match status" value="2"/>
</dbReference>
<dbReference type="KEGG" id="sva:SVA_3258"/>
<dbReference type="RefSeq" id="WP_096462163.1">
    <property type="nucleotide sequence ID" value="NZ_AP014936.1"/>
</dbReference>
<evidence type="ECO:0000256" key="5">
    <source>
        <dbReference type="ARBA" id="ARBA00022692"/>
    </source>
</evidence>
<evidence type="ECO:0000256" key="8">
    <source>
        <dbReference type="SAM" id="SignalP"/>
    </source>
</evidence>
<name>A0A1C7AF13_9GAMM</name>
<keyword evidence="4" id="KW-1134">Transmembrane beta strand</keyword>
<evidence type="ECO:0000256" key="7">
    <source>
        <dbReference type="ARBA" id="ARBA00023237"/>
    </source>
</evidence>
<protein>
    <submittedName>
        <fullName evidence="9">Channel protein TolC</fullName>
    </submittedName>
</protein>
<evidence type="ECO:0000256" key="1">
    <source>
        <dbReference type="ARBA" id="ARBA00004442"/>
    </source>
</evidence>
<dbReference type="GO" id="GO:0015288">
    <property type="term" value="F:porin activity"/>
    <property type="evidence" value="ECO:0007669"/>
    <property type="project" value="TreeGrafter"/>
</dbReference>
<evidence type="ECO:0000313" key="10">
    <source>
        <dbReference type="Proteomes" id="UP000218899"/>
    </source>
</evidence>
<dbReference type="NCBIfam" id="TIGR01844">
    <property type="entry name" value="type_I_sec_TolC"/>
    <property type="match status" value="1"/>
</dbReference>
<dbReference type="SUPFAM" id="SSF56954">
    <property type="entry name" value="Outer membrane efflux proteins (OEP)"/>
    <property type="match status" value="1"/>
</dbReference>
<keyword evidence="3" id="KW-0813">Transport</keyword>
<evidence type="ECO:0000256" key="6">
    <source>
        <dbReference type="ARBA" id="ARBA00023136"/>
    </source>
</evidence>
<dbReference type="InterPro" id="IPR010130">
    <property type="entry name" value="T1SS_OMP_TolC"/>
</dbReference>
<sequence length="455" mass="48990">MQGAGRVFLLIVLSLGLPTGAGAADASRAPDLLTLAGAFRLAAAYDARIAAARAALRAGREQRAQGRALLLPTLGFRADTTYNDLDVEFQRPHPLLPSGTRSYNSNRYGVELNQPLYDRAKLARYRQSQALATQAEIGYAVALQELILRVSEAYFDALLAEDTLRHLEAELAAVTALRDRVRRTFEAGVAAITDVREAEARFDLVHARAIGARNTVRVRREALRKLLGRSVSALAPLRAPVALVPPRPEDPEHWADAAEQSGFAAAIARETVEVARQELARREGGREPRLDLVANYADASENDSVFGIGVDTTAGSVGVQVQMPLYAGGALRSQVREAAARYEQARHERDETARQARLDAQEAYLGLENGIAQAQAYEQAVRSSETALGAAERGLAAGTRTALDVLNAQQQLYGARRELAASRYAAILAGLRLMALVGGLTETELLAVDALLEAP</sequence>
<keyword evidence="10" id="KW-1185">Reference proteome</keyword>
<keyword evidence="7" id="KW-0998">Cell outer membrane</keyword>
<keyword evidence="6" id="KW-0472">Membrane</keyword>
<evidence type="ECO:0000313" key="9">
    <source>
        <dbReference type="EMBL" id="BAU49806.1"/>
    </source>
</evidence>
<evidence type="ECO:0000256" key="4">
    <source>
        <dbReference type="ARBA" id="ARBA00022452"/>
    </source>
</evidence>
<organism evidence="9 10">
    <name type="scientific">Sulfurifustis variabilis</name>
    <dbReference type="NCBI Taxonomy" id="1675686"/>
    <lineage>
        <taxon>Bacteria</taxon>
        <taxon>Pseudomonadati</taxon>
        <taxon>Pseudomonadota</taxon>
        <taxon>Gammaproteobacteria</taxon>
        <taxon>Acidiferrobacterales</taxon>
        <taxon>Acidiferrobacteraceae</taxon>
        <taxon>Sulfurifustis</taxon>
    </lineage>
</organism>
<accession>A0A1C7AF13</accession>
<evidence type="ECO:0000256" key="3">
    <source>
        <dbReference type="ARBA" id="ARBA00022448"/>
    </source>
</evidence>